<dbReference type="InterPro" id="IPR002035">
    <property type="entry name" value="VWF_A"/>
</dbReference>
<dbReference type="AlphaFoldDB" id="A0A7D9EKW7"/>
<proteinExistence type="predicted"/>
<dbReference type="SUPFAM" id="SSF53300">
    <property type="entry name" value="vWA-like"/>
    <property type="match status" value="1"/>
</dbReference>
<evidence type="ECO:0000259" key="1">
    <source>
        <dbReference type="Pfam" id="PF13768"/>
    </source>
</evidence>
<feature type="domain" description="VWFA" evidence="1">
    <location>
        <begin position="17"/>
        <end position="126"/>
    </location>
</feature>
<dbReference type="Proteomes" id="UP001152795">
    <property type="component" value="Unassembled WGS sequence"/>
</dbReference>
<evidence type="ECO:0000313" key="2">
    <source>
        <dbReference type="EMBL" id="CAB4012951.1"/>
    </source>
</evidence>
<dbReference type="OrthoDB" id="6241467at2759"/>
<dbReference type="PANTHER" id="PTHR14343:SF5">
    <property type="entry name" value="DUF4537 DOMAIN-CONTAINING PROTEIN"/>
    <property type="match status" value="1"/>
</dbReference>
<dbReference type="Gene3D" id="3.40.50.410">
    <property type="entry name" value="von Willebrand factor, type A domain"/>
    <property type="match status" value="1"/>
</dbReference>
<sequence>MNSQGDRTLFGRIPEKNVYFLIDTSGSMYHQLGFVKSHLIEVLTKRAVLSQDTMFNIIEFNERTNKWADSLIQCDTETVNIASQWISNLTCGTSTDTMTALLLAFNDPATEAVYMVTDGLPDQRPSVILEN</sequence>
<evidence type="ECO:0000313" key="3">
    <source>
        <dbReference type="Proteomes" id="UP001152795"/>
    </source>
</evidence>
<comment type="caution">
    <text evidence="2">The sequence shown here is derived from an EMBL/GenBank/DDBJ whole genome shotgun (WGS) entry which is preliminary data.</text>
</comment>
<protein>
    <recommendedName>
        <fullName evidence="1">VWFA domain-containing protein</fullName>
    </recommendedName>
</protein>
<organism evidence="2 3">
    <name type="scientific">Paramuricea clavata</name>
    <name type="common">Red gorgonian</name>
    <name type="synonym">Violescent sea-whip</name>
    <dbReference type="NCBI Taxonomy" id="317549"/>
    <lineage>
        <taxon>Eukaryota</taxon>
        <taxon>Metazoa</taxon>
        <taxon>Cnidaria</taxon>
        <taxon>Anthozoa</taxon>
        <taxon>Octocorallia</taxon>
        <taxon>Malacalcyonacea</taxon>
        <taxon>Plexauridae</taxon>
        <taxon>Paramuricea</taxon>
    </lineage>
</organism>
<accession>A0A7D9EKW7</accession>
<dbReference type="PANTHER" id="PTHR14343">
    <property type="entry name" value="VWFA DOMAIN-CONTAINING PROTEIN"/>
    <property type="match status" value="1"/>
</dbReference>
<reference evidence="2" key="1">
    <citation type="submission" date="2020-04" db="EMBL/GenBank/DDBJ databases">
        <authorList>
            <person name="Alioto T."/>
            <person name="Alioto T."/>
            <person name="Gomez Garrido J."/>
        </authorList>
    </citation>
    <scope>NUCLEOTIDE SEQUENCE</scope>
    <source>
        <strain evidence="2">A484AB</strain>
    </source>
</reference>
<dbReference type="EMBL" id="CACRXK020007694">
    <property type="protein sequence ID" value="CAB4012951.1"/>
    <property type="molecule type" value="Genomic_DNA"/>
</dbReference>
<keyword evidence="3" id="KW-1185">Reference proteome</keyword>
<name>A0A7D9EKW7_PARCT</name>
<dbReference type="InterPro" id="IPR036465">
    <property type="entry name" value="vWFA_dom_sf"/>
</dbReference>
<dbReference type="Pfam" id="PF13768">
    <property type="entry name" value="VWA_3"/>
    <property type="match status" value="1"/>
</dbReference>
<gene>
    <name evidence="2" type="ORF">PACLA_8A086955</name>
</gene>